<organism evidence="2 3">
    <name type="scientific">Vibrio olivae</name>
    <dbReference type="NCBI Taxonomy" id="1243002"/>
    <lineage>
        <taxon>Bacteria</taxon>
        <taxon>Pseudomonadati</taxon>
        <taxon>Pseudomonadota</taxon>
        <taxon>Gammaproteobacteria</taxon>
        <taxon>Vibrionales</taxon>
        <taxon>Vibrionaceae</taxon>
        <taxon>Vibrio</taxon>
    </lineage>
</organism>
<name>A0ABV5HM66_9VIBR</name>
<feature type="signal peptide" evidence="1">
    <location>
        <begin position="1"/>
        <end position="22"/>
    </location>
</feature>
<feature type="chain" id="PRO_5046515522" evidence="1">
    <location>
        <begin position="23"/>
        <end position="87"/>
    </location>
</feature>
<evidence type="ECO:0000313" key="3">
    <source>
        <dbReference type="Proteomes" id="UP001589645"/>
    </source>
</evidence>
<proteinExistence type="predicted"/>
<dbReference type="Pfam" id="PF12266">
    <property type="entry name" value="DUF3613"/>
    <property type="match status" value="1"/>
</dbReference>
<accession>A0ABV5HM66</accession>
<evidence type="ECO:0000313" key="2">
    <source>
        <dbReference type="EMBL" id="MFB9135337.1"/>
    </source>
</evidence>
<dbReference type="Proteomes" id="UP001589645">
    <property type="component" value="Unassembled WGS sequence"/>
</dbReference>
<reference evidence="2 3" key="1">
    <citation type="submission" date="2024-09" db="EMBL/GenBank/DDBJ databases">
        <authorList>
            <person name="Sun Q."/>
            <person name="Mori K."/>
        </authorList>
    </citation>
    <scope>NUCLEOTIDE SEQUENCE [LARGE SCALE GENOMIC DNA]</scope>
    <source>
        <strain evidence="2 3">CECT 8064</strain>
    </source>
</reference>
<gene>
    <name evidence="2" type="ORF">ACFFUV_10220</name>
</gene>
<comment type="caution">
    <text evidence="2">The sequence shown here is derived from an EMBL/GenBank/DDBJ whole genome shotgun (WGS) entry which is preliminary data.</text>
</comment>
<sequence length="87" mass="9887">MNRTICCLLITLLGVLSPQLRAENSSAPDDKFGDTTRSWLAIQRSNTQATPYNDKLSPRALKAAQERMEDSFKQKIPQKFIKEKFGE</sequence>
<dbReference type="RefSeq" id="WP_390192096.1">
    <property type="nucleotide sequence ID" value="NZ_JBHMEP010000002.1"/>
</dbReference>
<keyword evidence="1" id="KW-0732">Signal</keyword>
<dbReference type="InterPro" id="IPR022053">
    <property type="entry name" value="DUF3613"/>
</dbReference>
<protein>
    <submittedName>
        <fullName evidence="2">DUF3613 domain-containing protein</fullName>
    </submittedName>
</protein>
<dbReference type="EMBL" id="JBHMEP010000002">
    <property type="protein sequence ID" value="MFB9135337.1"/>
    <property type="molecule type" value="Genomic_DNA"/>
</dbReference>
<evidence type="ECO:0000256" key="1">
    <source>
        <dbReference type="SAM" id="SignalP"/>
    </source>
</evidence>
<keyword evidence="3" id="KW-1185">Reference proteome</keyword>